<protein>
    <submittedName>
        <fullName evidence="1">Phage terminase, large subunit, PBSX family</fullName>
    </submittedName>
</protein>
<dbReference type="Proteomes" id="UP000184038">
    <property type="component" value="Unassembled WGS sequence"/>
</dbReference>
<gene>
    <name evidence="1" type="ORF">SAMN02746066_04088</name>
</gene>
<dbReference type="RefSeq" id="WP_073290828.1">
    <property type="nucleotide sequence ID" value="NZ_FRCP01000023.1"/>
</dbReference>
<dbReference type="OrthoDB" id="1777195at2"/>
<dbReference type="Gene3D" id="3.40.50.300">
    <property type="entry name" value="P-loop containing nucleotide triphosphate hydrolases"/>
    <property type="match status" value="1"/>
</dbReference>
<evidence type="ECO:0000313" key="1">
    <source>
        <dbReference type="EMBL" id="SHM95696.1"/>
    </source>
</evidence>
<dbReference type="Gene3D" id="3.30.420.280">
    <property type="match status" value="1"/>
</dbReference>
<evidence type="ECO:0000313" key="2">
    <source>
        <dbReference type="Proteomes" id="UP000184038"/>
    </source>
</evidence>
<dbReference type="EMBL" id="FRCP01000023">
    <property type="protein sequence ID" value="SHM95696.1"/>
    <property type="molecule type" value="Genomic_DNA"/>
</dbReference>
<reference evidence="1 2" key="1">
    <citation type="submission" date="2016-11" db="EMBL/GenBank/DDBJ databases">
        <authorList>
            <person name="Jaros S."/>
            <person name="Januszkiewicz K."/>
            <person name="Wedrychowicz H."/>
        </authorList>
    </citation>
    <scope>NUCLEOTIDE SEQUENCE [LARGE SCALE GENOMIC DNA]</scope>
    <source>
        <strain evidence="1 2">DSM 15930</strain>
    </source>
</reference>
<keyword evidence="2" id="KW-1185">Reference proteome</keyword>
<accession>A0A1M7MXD7</accession>
<name>A0A1M7MXD7_9FIRM</name>
<dbReference type="InterPro" id="IPR027417">
    <property type="entry name" value="P-loop_NTPase"/>
</dbReference>
<dbReference type="STRING" id="1120996.SAMN02746066_04088"/>
<organism evidence="1 2">
    <name type="scientific">Anaerosporobacter mobilis DSM 15930</name>
    <dbReference type="NCBI Taxonomy" id="1120996"/>
    <lineage>
        <taxon>Bacteria</taxon>
        <taxon>Bacillati</taxon>
        <taxon>Bacillota</taxon>
        <taxon>Clostridia</taxon>
        <taxon>Lachnospirales</taxon>
        <taxon>Lachnospiraceae</taxon>
        <taxon>Anaerosporobacter</taxon>
    </lineage>
</organism>
<sequence>MSDQTLILSDKYKTFIRYDAPVEFLEGTTAAGKTTVGIFKFMLKVAASSKKYHIIAAKDTGTAEKNIINKDLGIIDDFGILTEYNGNGTKDEKIPHILYHTSQGDKVVYVMGYGDKKKWQKALGGQYGCLYIDEVNTADIDFVREAAMRCDYFMATLNPDDPNLPVYKEYINCSRPLPDYKDDAPIEINEMLSEEPKPGWVHWFFSFDHNWGLPKEKIEQIKLNVPKGTKLWKNKILGLRGRATGMVFVNFDRKRHVKSKEWAKQFIQKDRHQEEYFTIFTSGLDTAYSQESPDTIAMSFSGITNKGRYILLDEKAYNNANLENPIAPSDTVVNYIEFLERNRKEWGFAKNVFVDSADQATLTEFVKYKRMHNECLYIFNNAYKKIEIIDRINLQLGWLSFDEEKGREPYFYVVDTCKVFINECEVYSWLEDKDNTPEDRNDHMINSTQYGWIPYRDKIGVERK</sequence>
<proteinExistence type="predicted"/>
<dbReference type="AlphaFoldDB" id="A0A1M7MXD7"/>